<gene>
    <name evidence="1" type="ORF">JJJ17_09590</name>
</gene>
<name>A0A934SFR0_9RHOB</name>
<reference evidence="1" key="1">
    <citation type="submission" date="2021-01" db="EMBL/GenBank/DDBJ databases">
        <title>Paracoccus amoyensis sp. nov., isolated from the surface seawater along the coast of Xiamen Island, China.</title>
        <authorList>
            <person name="Lyu L."/>
        </authorList>
    </citation>
    <scope>NUCLEOTIDE SEQUENCE</scope>
    <source>
        <strain evidence="1">MJ17</strain>
    </source>
</reference>
<evidence type="ECO:0000313" key="1">
    <source>
        <dbReference type="EMBL" id="MBK4216176.1"/>
    </source>
</evidence>
<dbReference type="Proteomes" id="UP000640485">
    <property type="component" value="Unassembled WGS sequence"/>
</dbReference>
<comment type="caution">
    <text evidence="1">The sequence shown here is derived from an EMBL/GenBank/DDBJ whole genome shotgun (WGS) entry which is preliminary data.</text>
</comment>
<organism evidence="1 2">
    <name type="scientific">Paracoccus caeni</name>
    <dbReference type="NCBI Taxonomy" id="657651"/>
    <lineage>
        <taxon>Bacteria</taxon>
        <taxon>Pseudomonadati</taxon>
        <taxon>Pseudomonadota</taxon>
        <taxon>Alphaproteobacteria</taxon>
        <taxon>Rhodobacterales</taxon>
        <taxon>Paracoccaceae</taxon>
        <taxon>Paracoccus</taxon>
    </lineage>
</organism>
<accession>A0A934SFR0</accession>
<dbReference type="EMBL" id="JAEPRQ010000003">
    <property type="protein sequence ID" value="MBK4216176.1"/>
    <property type="molecule type" value="Genomic_DNA"/>
</dbReference>
<keyword evidence="2" id="KW-1185">Reference proteome</keyword>
<dbReference type="AlphaFoldDB" id="A0A934SFR0"/>
<proteinExistence type="predicted"/>
<dbReference type="RefSeq" id="WP_200685856.1">
    <property type="nucleotide sequence ID" value="NZ_JAEPRQ010000003.1"/>
</dbReference>
<evidence type="ECO:0000313" key="2">
    <source>
        <dbReference type="Proteomes" id="UP000640485"/>
    </source>
</evidence>
<sequence>MSGTASISGFVLPKKSAGGVSYDGAIFCHLLGFTDCYEYASDHYMGDFHVVSSSDQHMLMFHGLKRDYQTDPMEELGGETFLDRLAFLEARVDDLYEFRLELYYEHKDAAARFASDVLRALDENYEAVFDVTDTGERCPVSVRFLERA</sequence>
<protein>
    <submittedName>
        <fullName evidence="1">Uncharacterized protein</fullName>
    </submittedName>
</protein>